<organism evidence="3 4">
    <name type="scientific">Litorisediminicola beolgyonensis</name>
    <dbReference type="NCBI Taxonomy" id="1173614"/>
    <lineage>
        <taxon>Bacteria</taxon>
        <taxon>Pseudomonadati</taxon>
        <taxon>Pseudomonadota</taxon>
        <taxon>Alphaproteobacteria</taxon>
        <taxon>Rhodobacterales</taxon>
        <taxon>Paracoccaceae</taxon>
        <taxon>Litorisediminicola</taxon>
    </lineage>
</organism>
<dbReference type="RefSeq" id="WP_386801415.1">
    <property type="nucleotide sequence ID" value="NZ_JBHTMU010000003.1"/>
</dbReference>
<feature type="compositionally biased region" description="Low complexity" evidence="1">
    <location>
        <begin position="1"/>
        <end position="21"/>
    </location>
</feature>
<dbReference type="Proteomes" id="UP001597135">
    <property type="component" value="Unassembled WGS sequence"/>
</dbReference>
<feature type="region of interest" description="Disordered" evidence="1">
    <location>
        <begin position="1"/>
        <end position="23"/>
    </location>
</feature>
<sequence length="271" mass="28186">MSPTTSAAATETAPPVPETASLGHEEQRVLRRLCETGAVLAVAADMDKAVVVRDSAGGSLRTAVVASPVAQALALKGWIGCDAPGRISRYRITGTGRQALAGMIGAQESRARGLAEAGAAFRHAGADGDCDAEAGRKTRFALADSPLAALARRRDRDGTPFLAEALVSAGERLREDYELAQMTDAALASATGGAALRGASAAKARLEQALADLGPGLSDVALRCCCQLEGLETAERRLGWSARSGKVVLRIALQRLRRHYERLGDKGAMIG</sequence>
<evidence type="ECO:0000313" key="4">
    <source>
        <dbReference type="Proteomes" id="UP001597135"/>
    </source>
</evidence>
<feature type="domain" description="DUF6456" evidence="2">
    <location>
        <begin position="139"/>
        <end position="261"/>
    </location>
</feature>
<evidence type="ECO:0000259" key="2">
    <source>
        <dbReference type="Pfam" id="PF20057"/>
    </source>
</evidence>
<keyword evidence="4" id="KW-1185">Reference proteome</keyword>
<dbReference type="InterPro" id="IPR045599">
    <property type="entry name" value="DUF6456"/>
</dbReference>
<name>A0ABW3ZF87_9RHOB</name>
<dbReference type="Pfam" id="PF20057">
    <property type="entry name" value="DUF6456"/>
    <property type="match status" value="1"/>
</dbReference>
<reference evidence="4" key="1">
    <citation type="journal article" date="2019" name="Int. J. Syst. Evol. Microbiol.">
        <title>The Global Catalogue of Microorganisms (GCM) 10K type strain sequencing project: providing services to taxonomists for standard genome sequencing and annotation.</title>
        <authorList>
            <consortium name="The Broad Institute Genomics Platform"/>
            <consortium name="The Broad Institute Genome Sequencing Center for Infectious Disease"/>
            <person name="Wu L."/>
            <person name="Ma J."/>
        </authorList>
    </citation>
    <scope>NUCLEOTIDE SEQUENCE [LARGE SCALE GENOMIC DNA]</scope>
    <source>
        <strain evidence="4">CCUG 62953</strain>
    </source>
</reference>
<protein>
    <submittedName>
        <fullName evidence="3">DUF6456 domain-containing protein</fullName>
    </submittedName>
</protein>
<comment type="caution">
    <text evidence="3">The sequence shown here is derived from an EMBL/GenBank/DDBJ whole genome shotgun (WGS) entry which is preliminary data.</text>
</comment>
<proteinExistence type="predicted"/>
<gene>
    <name evidence="3" type="ORF">ACFQ4E_02890</name>
</gene>
<evidence type="ECO:0000256" key="1">
    <source>
        <dbReference type="SAM" id="MobiDB-lite"/>
    </source>
</evidence>
<evidence type="ECO:0000313" key="3">
    <source>
        <dbReference type="EMBL" id="MFD1341357.1"/>
    </source>
</evidence>
<accession>A0ABW3ZF87</accession>
<dbReference type="EMBL" id="JBHTMU010000003">
    <property type="protein sequence ID" value="MFD1341357.1"/>
    <property type="molecule type" value="Genomic_DNA"/>
</dbReference>